<dbReference type="PROSITE" id="PS51747">
    <property type="entry name" value="CYT_DCMP_DEAMINASES_2"/>
    <property type="match status" value="1"/>
</dbReference>
<evidence type="ECO:0000313" key="3">
    <source>
        <dbReference type="EMBL" id="QSS66871.1"/>
    </source>
</evidence>
<dbReference type="PANTHER" id="PTHR11079:SF149">
    <property type="entry name" value="TRNA-SPECIFIC ADENOSINE DEAMINASE 2"/>
    <property type="match status" value="1"/>
</dbReference>
<dbReference type="CDD" id="cd01285">
    <property type="entry name" value="nucleoside_deaminase"/>
    <property type="match status" value="1"/>
</dbReference>
<evidence type="ECO:0000259" key="2">
    <source>
        <dbReference type="PROSITE" id="PS51747"/>
    </source>
</evidence>
<dbReference type="SUPFAM" id="SSF53927">
    <property type="entry name" value="Cytidine deaminase-like"/>
    <property type="match status" value="1"/>
</dbReference>
<dbReference type="EMBL" id="CP069116">
    <property type="protein sequence ID" value="QSS66871.1"/>
    <property type="molecule type" value="Genomic_DNA"/>
</dbReference>
<feature type="domain" description="CMP/dCMP-type deaminase" evidence="2">
    <location>
        <begin position="15"/>
        <end position="133"/>
    </location>
</feature>
<evidence type="ECO:0000313" key="4">
    <source>
        <dbReference type="Proteomes" id="UP000663671"/>
    </source>
</evidence>
<dbReference type="InterPro" id="IPR016193">
    <property type="entry name" value="Cytidine_deaminase-like"/>
</dbReference>
<keyword evidence="1" id="KW-0378">Hydrolase</keyword>
<reference evidence="3" key="1">
    <citation type="submission" date="2021-01" db="EMBL/GenBank/DDBJ databases">
        <title>Chromosome-level genome assembly of a human fungal pathogen reveals clustering of transcriptionally co-regulated genes.</title>
        <authorList>
            <person name="Voorhies M."/>
            <person name="Cohen S."/>
            <person name="Shea T.P."/>
            <person name="Petrus S."/>
            <person name="Munoz J.F."/>
            <person name="Poplawski S."/>
            <person name="Goldman W.E."/>
            <person name="Michael T."/>
            <person name="Cuomo C.A."/>
            <person name="Sil A."/>
            <person name="Beyhan S."/>
        </authorList>
    </citation>
    <scope>NUCLEOTIDE SEQUENCE</scope>
    <source>
        <strain evidence="3">WU24</strain>
    </source>
</reference>
<dbReference type="Gene3D" id="3.40.140.10">
    <property type="entry name" value="Cytidine Deaminase, domain 2"/>
    <property type="match status" value="1"/>
</dbReference>
<protein>
    <submittedName>
        <fullName evidence="3">tRNA specific adenosine deaminase</fullName>
    </submittedName>
</protein>
<dbReference type="GO" id="GO:0005634">
    <property type="term" value="C:nucleus"/>
    <property type="evidence" value="ECO:0007669"/>
    <property type="project" value="TreeGrafter"/>
</dbReference>
<accession>A0A8A1ML59</accession>
<name>A0A8A1ML59_AJECA</name>
<dbReference type="GO" id="GO:0005737">
    <property type="term" value="C:cytoplasm"/>
    <property type="evidence" value="ECO:0007669"/>
    <property type="project" value="TreeGrafter"/>
</dbReference>
<sequence>MEQNSPGIRFASDAQKHEYFMKKALDMGEEALASGETPVGCVLVHNDEVIGSGMNDTNKSMNGTRHAEFLAIEEVLRKYPRSIFRETDLYVTVEPCMSILGAQMNVLEGLEVSSIYTPSESMSTFYNRQGSVAKTIGITFGSPGIDPPYGLTGGLFRKEAIMLLRRFYIQENERDLYSFSRFKNSSFNLAPNPKPKKGRELKNDFGEDASMGMEFAEILPLT</sequence>
<evidence type="ECO:0000256" key="1">
    <source>
        <dbReference type="ARBA" id="ARBA00022801"/>
    </source>
</evidence>
<proteinExistence type="predicted"/>
<dbReference type="GO" id="GO:0002100">
    <property type="term" value="P:tRNA wobble adenosine to inosine editing"/>
    <property type="evidence" value="ECO:0007669"/>
    <property type="project" value="TreeGrafter"/>
</dbReference>
<dbReference type="GO" id="GO:0052717">
    <property type="term" value="F:tRNA-specific adenosine-34 deaminase activity"/>
    <property type="evidence" value="ECO:0007669"/>
    <property type="project" value="TreeGrafter"/>
</dbReference>
<dbReference type="PANTHER" id="PTHR11079">
    <property type="entry name" value="CYTOSINE DEAMINASE FAMILY MEMBER"/>
    <property type="match status" value="1"/>
</dbReference>
<gene>
    <name evidence="3" type="primary">TAD2</name>
    <name evidence="3" type="ORF">I7I51_03083</name>
</gene>
<dbReference type="InterPro" id="IPR002125">
    <property type="entry name" value="CMP_dCMP_dom"/>
</dbReference>
<organism evidence="3 4">
    <name type="scientific">Ajellomyces capsulatus</name>
    <name type="common">Darling's disease fungus</name>
    <name type="synonym">Histoplasma capsulatum</name>
    <dbReference type="NCBI Taxonomy" id="5037"/>
    <lineage>
        <taxon>Eukaryota</taxon>
        <taxon>Fungi</taxon>
        <taxon>Dikarya</taxon>
        <taxon>Ascomycota</taxon>
        <taxon>Pezizomycotina</taxon>
        <taxon>Eurotiomycetes</taxon>
        <taxon>Eurotiomycetidae</taxon>
        <taxon>Onygenales</taxon>
        <taxon>Ajellomycetaceae</taxon>
        <taxon>Histoplasma</taxon>
    </lineage>
</organism>
<dbReference type="VEuPathDB" id="FungiDB:I7I51_03083"/>
<dbReference type="OrthoDB" id="1701769at2759"/>
<dbReference type="Proteomes" id="UP000663671">
    <property type="component" value="Chromosome 6"/>
</dbReference>
<dbReference type="Pfam" id="PF00383">
    <property type="entry name" value="dCMP_cyt_deam_1"/>
    <property type="match status" value="1"/>
</dbReference>
<dbReference type="AlphaFoldDB" id="A0A8A1ML59"/>